<evidence type="ECO:0000313" key="2">
    <source>
        <dbReference type="Proteomes" id="UP000614601"/>
    </source>
</evidence>
<sequence>MFMGKIADILAQNNHRVVNYVSDISSSFNDTGSKVAETWFRERKYKSDYNIATFHTSAWLTDWSYISMYKV</sequence>
<comment type="caution">
    <text evidence="1">The sequence shown here is derived from an EMBL/GenBank/DDBJ whole genome shotgun (WGS) entry which is preliminary data.</text>
</comment>
<dbReference type="EMBL" id="CAJFDH010000002">
    <property type="protein sequence ID" value="CAD5209348.1"/>
    <property type="molecule type" value="Genomic_DNA"/>
</dbReference>
<reference evidence="1" key="1">
    <citation type="submission" date="2020-09" db="EMBL/GenBank/DDBJ databases">
        <authorList>
            <person name="Kikuchi T."/>
        </authorList>
    </citation>
    <scope>NUCLEOTIDE SEQUENCE</scope>
    <source>
        <strain evidence="1">SH1</strain>
    </source>
</reference>
<gene>
    <name evidence="1" type="ORF">BOKJ2_LOCUS2635</name>
</gene>
<name>A0A811K1P2_9BILA</name>
<evidence type="ECO:0000313" key="1">
    <source>
        <dbReference type="EMBL" id="CAD5209348.1"/>
    </source>
</evidence>
<protein>
    <submittedName>
        <fullName evidence="1">Uncharacterized protein</fullName>
    </submittedName>
</protein>
<organism evidence="1 2">
    <name type="scientific">Bursaphelenchus okinawaensis</name>
    <dbReference type="NCBI Taxonomy" id="465554"/>
    <lineage>
        <taxon>Eukaryota</taxon>
        <taxon>Metazoa</taxon>
        <taxon>Ecdysozoa</taxon>
        <taxon>Nematoda</taxon>
        <taxon>Chromadorea</taxon>
        <taxon>Rhabditida</taxon>
        <taxon>Tylenchina</taxon>
        <taxon>Tylenchomorpha</taxon>
        <taxon>Aphelenchoidea</taxon>
        <taxon>Aphelenchoididae</taxon>
        <taxon>Bursaphelenchus</taxon>
    </lineage>
</organism>
<dbReference type="EMBL" id="CAJFCW020000002">
    <property type="protein sequence ID" value="CAG9089084.1"/>
    <property type="molecule type" value="Genomic_DNA"/>
</dbReference>
<accession>A0A811K1P2</accession>
<dbReference type="Proteomes" id="UP000614601">
    <property type="component" value="Unassembled WGS sequence"/>
</dbReference>
<dbReference type="Proteomes" id="UP000783686">
    <property type="component" value="Unassembled WGS sequence"/>
</dbReference>
<keyword evidence="2" id="KW-1185">Reference proteome</keyword>
<dbReference type="AlphaFoldDB" id="A0A811K1P2"/>
<proteinExistence type="predicted"/>